<protein>
    <submittedName>
        <fullName evidence="1">Uncharacterized protein</fullName>
    </submittedName>
</protein>
<gene>
    <name evidence="1" type="ORF">ANCCAN_04877</name>
</gene>
<name>A0A368H172_ANCCA</name>
<dbReference type="Proteomes" id="UP000252519">
    <property type="component" value="Unassembled WGS sequence"/>
</dbReference>
<evidence type="ECO:0000313" key="1">
    <source>
        <dbReference type="EMBL" id="RCN49000.1"/>
    </source>
</evidence>
<dbReference type="EMBL" id="JOJR01000039">
    <property type="protein sequence ID" value="RCN49000.1"/>
    <property type="molecule type" value="Genomic_DNA"/>
</dbReference>
<comment type="caution">
    <text evidence="1">The sequence shown here is derived from an EMBL/GenBank/DDBJ whole genome shotgun (WGS) entry which is preliminary data.</text>
</comment>
<keyword evidence="2" id="KW-1185">Reference proteome</keyword>
<proteinExistence type="predicted"/>
<evidence type="ECO:0000313" key="2">
    <source>
        <dbReference type="Proteomes" id="UP000252519"/>
    </source>
</evidence>
<reference evidence="1 2" key="1">
    <citation type="submission" date="2014-10" db="EMBL/GenBank/DDBJ databases">
        <title>Draft genome of the hookworm Ancylostoma caninum.</title>
        <authorList>
            <person name="Mitreva M."/>
        </authorList>
    </citation>
    <scope>NUCLEOTIDE SEQUENCE [LARGE SCALE GENOMIC DNA]</scope>
    <source>
        <strain evidence="1 2">Baltimore</strain>
    </source>
</reference>
<accession>A0A368H172</accession>
<dbReference type="AlphaFoldDB" id="A0A368H172"/>
<organism evidence="1 2">
    <name type="scientific">Ancylostoma caninum</name>
    <name type="common">Dog hookworm</name>
    <dbReference type="NCBI Taxonomy" id="29170"/>
    <lineage>
        <taxon>Eukaryota</taxon>
        <taxon>Metazoa</taxon>
        <taxon>Ecdysozoa</taxon>
        <taxon>Nematoda</taxon>
        <taxon>Chromadorea</taxon>
        <taxon>Rhabditida</taxon>
        <taxon>Rhabditina</taxon>
        <taxon>Rhabditomorpha</taxon>
        <taxon>Strongyloidea</taxon>
        <taxon>Ancylostomatidae</taxon>
        <taxon>Ancylostomatinae</taxon>
        <taxon>Ancylostoma</taxon>
    </lineage>
</organism>
<sequence length="100" mass="11142">MFLRKTPMEKLLIELFSRFKHGLSLLEETGIHILEGNRTWKCVPKVCHGIIDFSVAICVCFLEGGWVVEFAGLLASLTHGGHAHPLLKTQKLLKTVSVVC</sequence>